<sequence>MIKEIIISCISYILGVFDHVQEIEIQLNLPKNDAFEFKITPVEKELSKHFFSSLEVKSKAIRAKLPPGEYELNIRPANDSFIPDYIILARFKVHRSMPRYSVTVPDGKMRVSFHESLFSPLAENDIGIILARNYFSEELNASVACKLLFPLTREIDSYVGDLRYLKEGVYTLSVIYYDEDLSANNPKRLFDINVQKRNGKMTYSILKNKK</sequence>
<accession>A0A1H6MG98</accession>
<proteinExistence type="predicted"/>
<dbReference type="EMBL" id="LT629973">
    <property type="protein sequence ID" value="SEH96893.1"/>
    <property type="molecule type" value="Genomic_DNA"/>
</dbReference>
<keyword evidence="2" id="KW-1185">Reference proteome</keyword>
<evidence type="ECO:0000313" key="2">
    <source>
        <dbReference type="Proteomes" id="UP000176204"/>
    </source>
</evidence>
<dbReference type="KEGG" id="agl:PYTT_2170"/>
<reference evidence="2" key="1">
    <citation type="submission" date="2016-09" db="EMBL/GenBank/DDBJ databases">
        <authorList>
            <person name="Koehorst J."/>
        </authorList>
    </citation>
    <scope>NUCLEOTIDE SEQUENCE [LARGE SCALE GENOMIC DNA]</scope>
</reference>
<dbReference type="Proteomes" id="UP000176204">
    <property type="component" value="Chromosome I"/>
</dbReference>
<gene>
    <name evidence="1" type="ORF">PYTT_2170</name>
</gene>
<dbReference type="AlphaFoldDB" id="A0A1H6MG98"/>
<evidence type="ECO:0000313" key="1">
    <source>
        <dbReference type="EMBL" id="SEH96893.1"/>
    </source>
</evidence>
<dbReference type="STRING" id="1679444.PYTT_2170"/>
<dbReference type="RefSeq" id="WP_141675648.1">
    <property type="nucleotide sequence ID" value="NZ_LIGX01000001.1"/>
</dbReference>
<organism evidence="1 2">
    <name type="scientific">Akkermansia glycaniphila</name>
    <dbReference type="NCBI Taxonomy" id="1679444"/>
    <lineage>
        <taxon>Bacteria</taxon>
        <taxon>Pseudomonadati</taxon>
        <taxon>Verrucomicrobiota</taxon>
        <taxon>Verrucomicrobiia</taxon>
        <taxon>Verrucomicrobiales</taxon>
        <taxon>Akkermansiaceae</taxon>
        <taxon>Akkermansia</taxon>
    </lineage>
</organism>
<name>A0A1H6MG98_9BACT</name>
<protein>
    <submittedName>
        <fullName evidence="1">Uncharacterized protein</fullName>
    </submittedName>
</protein>